<evidence type="ECO:0000313" key="3">
    <source>
        <dbReference type="Proteomes" id="UP000095085"/>
    </source>
</evidence>
<dbReference type="GeneID" id="30997219"/>
<proteinExistence type="predicted"/>
<name>A0A1E4RS11_9ASCO</name>
<feature type="region of interest" description="Disordered" evidence="1">
    <location>
        <begin position="1"/>
        <end position="21"/>
    </location>
</feature>
<dbReference type="EMBL" id="KV454538">
    <property type="protein sequence ID" value="ODV70038.1"/>
    <property type="molecule type" value="Genomic_DNA"/>
</dbReference>
<protein>
    <submittedName>
        <fullName evidence="2">Uncharacterized protein</fullName>
    </submittedName>
</protein>
<dbReference type="STRING" id="984485.A0A1E4RS11"/>
<evidence type="ECO:0000313" key="2">
    <source>
        <dbReference type="EMBL" id="ODV70038.1"/>
    </source>
</evidence>
<dbReference type="OrthoDB" id="4026335at2759"/>
<dbReference type="Proteomes" id="UP000095085">
    <property type="component" value="Unassembled WGS sequence"/>
</dbReference>
<organism evidence="2 3">
    <name type="scientific">Hyphopichia burtonii NRRL Y-1933</name>
    <dbReference type="NCBI Taxonomy" id="984485"/>
    <lineage>
        <taxon>Eukaryota</taxon>
        <taxon>Fungi</taxon>
        <taxon>Dikarya</taxon>
        <taxon>Ascomycota</taxon>
        <taxon>Saccharomycotina</taxon>
        <taxon>Pichiomycetes</taxon>
        <taxon>Debaryomycetaceae</taxon>
        <taxon>Hyphopichia</taxon>
    </lineage>
</organism>
<accession>A0A1E4RS11</accession>
<dbReference type="AlphaFoldDB" id="A0A1E4RS11"/>
<keyword evidence="3" id="KW-1185">Reference proteome</keyword>
<reference evidence="3" key="1">
    <citation type="submission" date="2016-05" db="EMBL/GenBank/DDBJ databases">
        <title>Comparative genomics of biotechnologically important yeasts.</title>
        <authorList>
            <consortium name="DOE Joint Genome Institute"/>
            <person name="Riley R."/>
            <person name="Haridas S."/>
            <person name="Wolfe K.H."/>
            <person name="Lopes M.R."/>
            <person name="Hittinger C.T."/>
            <person name="Goker M."/>
            <person name="Salamov A."/>
            <person name="Wisecaver J."/>
            <person name="Long T.M."/>
            <person name="Aerts A.L."/>
            <person name="Barry K."/>
            <person name="Choi C."/>
            <person name="Clum A."/>
            <person name="Coughlan A.Y."/>
            <person name="Deshpande S."/>
            <person name="Douglass A.P."/>
            <person name="Hanson S.J."/>
            <person name="Klenk H.-P."/>
            <person name="Labutti K."/>
            <person name="Lapidus A."/>
            <person name="Lindquist E."/>
            <person name="Lipzen A."/>
            <person name="Meier-Kolthoff J.P."/>
            <person name="Ohm R.A."/>
            <person name="Otillar R.P."/>
            <person name="Pangilinan J."/>
            <person name="Peng Y."/>
            <person name="Rokas A."/>
            <person name="Rosa C.A."/>
            <person name="Scheuner C."/>
            <person name="Sibirny A.A."/>
            <person name="Slot J.C."/>
            <person name="Stielow J.B."/>
            <person name="Sun H."/>
            <person name="Kurtzman C.P."/>
            <person name="Blackwell M."/>
            <person name="Grigoriev I.V."/>
            <person name="Jeffries T.W."/>
        </authorList>
    </citation>
    <scope>NUCLEOTIDE SEQUENCE [LARGE SCALE GENOMIC DNA]</scope>
    <source>
        <strain evidence="3">NRRL Y-1933</strain>
    </source>
</reference>
<sequence length="504" mass="57181">MSLNQDKYHANGSLPLPDTSRSVFESPEFKNHEKRVVDGEKLHKILGGFNDINGFDPKIFGFEAGNNMMNMLNLDFEAKTFEILKAHILRVMLLLTIHIQMQILSIFNVVNDIMELVAIILLSLSMEVQDKASYSMENNFHGLRGKVARIYYSFILLPLICVRVAYHIGVCYSPTAISGIQDGLPSKEYIPESVTLLLKMNQYTVVPPPKLPQPWLDANKKIQVPSKKEVQTVLSIRNEFFTQRGTFMALEKLRISSEISRFVCWNLLIPGVERINVYEEFGYLWSDSCSAPVLEQLRVLETLIINELHSMKKDRAVSIRKIKLVCISGEVTLDMSFDNLDPVATVLSSYDEDYTPGNDQTLYVYLCDKLNRDLLGNQSNETIPQMTDLIVAADKKNSLSLQTRGYFAVDSYNNLKESVVYSTASRFGYNVYLKALFYYSKSLVKETDTDRSSVTVSSQSVTSQGLAPGHYLVKFFQRILQLRPFDVNSSVVPMEDEGHSESNQ</sequence>
<evidence type="ECO:0000256" key="1">
    <source>
        <dbReference type="SAM" id="MobiDB-lite"/>
    </source>
</evidence>
<gene>
    <name evidence="2" type="ORF">HYPBUDRAFT_164614</name>
</gene>
<dbReference type="RefSeq" id="XP_020079105.1">
    <property type="nucleotide sequence ID" value="XM_020222670.1"/>
</dbReference>